<reference evidence="1" key="1">
    <citation type="submission" date="2019-02" db="EMBL/GenBank/DDBJ databases">
        <authorList>
            <person name="Gruber-Vodicka R. H."/>
            <person name="Seah K. B. B."/>
        </authorList>
    </citation>
    <scope>NUCLEOTIDE SEQUENCE</scope>
    <source>
        <strain evidence="1">BECK_BZ123</strain>
    </source>
</reference>
<organism evidence="1">
    <name type="scientific">Candidatus Kentrum sp. TC</name>
    <dbReference type="NCBI Taxonomy" id="2126339"/>
    <lineage>
        <taxon>Bacteria</taxon>
        <taxon>Pseudomonadati</taxon>
        <taxon>Pseudomonadota</taxon>
        <taxon>Gammaproteobacteria</taxon>
        <taxon>Candidatus Kentrum</taxon>
    </lineage>
</organism>
<protein>
    <submittedName>
        <fullName evidence="1">Uncharacterized protein</fullName>
    </submittedName>
</protein>
<sequence>MAPNCDIPLDYKHQQSESFSFQSVCWAVYAHQRLLYAGLSIHCRSLIASSNNAVCVYQSAKFYRHFFWLAPPLMASSTSLSAIRRSSGRIILPLRPPQIAWAVFSSTRCCCFRQRLLLTPWLLLQLHLVISTRAIWVCISAILRVIKTVLFPC</sequence>
<gene>
    <name evidence="1" type="ORF">BECKTC1821D_GA0114238_10984</name>
</gene>
<name>A0A450Z903_9GAMM</name>
<accession>A0A450Z903</accession>
<dbReference type="EMBL" id="CAADFS010000098">
    <property type="protein sequence ID" value="VFK50280.1"/>
    <property type="molecule type" value="Genomic_DNA"/>
</dbReference>
<dbReference type="AlphaFoldDB" id="A0A450Z903"/>
<proteinExistence type="predicted"/>
<evidence type="ECO:0000313" key="1">
    <source>
        <dbReference type="EMBL" id="VFK50280.1"/>
    </source>
</evidence>